<evidence type="ECO:0000256" key="3">
    <source>
        <dbReference type="ARBA" id="ARBA00022448"/>
    </source>
</evidence>
<keyword evidence="11" id="KW-1185">Reference proteome</keyword>
<evidence type="ECO:0000256" key="8">
    <source>
        <dbReference type="RuleBase" id="RU361157"/>
    </source>
</evidence>
<dbReference type="RefSeq" id="WP_104058238.1">
    <property type="nucleotide sequence ID" value="NZ_PREZ01000004.1"/>
</dbReference>
<evidence type="ECO:0000259" key="9">
    <source>
        <dbReference type="PROSITE" id="PS51012"/>
    </source>
</evidence>
<dbReference type="AlphaFoldDB" id="A0A2S5GBF4"/>
<comment type="similarity">
    <text evidence="2 8">Belongs to the ABC-2 integral membrane protein family.</text>
</comment>
<keyword evidence="4 8" id="KW-1003">Cell membrane</keyword>
<evidence type="ECO:0000256" key="1">
    <source>
        <dbReference type="ARBA" id="ARBA00004651"/>
    </source>
</evidence>
<feature type="transmembrane region" description="Helical" evidence="8">
    <location>
        <begin position="106"/>
        <end position="134"/>
    </location>
</feature>
<dbReference type="InterPro" id="IPR013525">
    <property type="entry name" value="ABC2_TM"/>
</dbReference>
<feature type="transmembrane region" description="Helical" evidence="8">
    <location>
        <begin position="146"/>
        <end position="170"/>
    </location>
</feature>
<dbReference type="Proteomes" id="UP000239047">
    <property type="component" value="Unassembled WGS sequence"/>
</dbReference>
<organism evidence="10 11">
    <name type="scientific">Jeotgalibacillus proteolyticus</name>
    <dbReference type="NCBI Taxonomy" id="2082395"/>
    <lineage>
        <taxon>Bacteria</taxon>
        <taxon>Bacillati</taxon>
        <taxon>Bacillota</taxon>
        <taxon>Bacilli</taxon>
        <taxon>Bacillales</taxon>
        <taxon>Caryophanaceae</taxon>
        <taxon>Jeotgalibacillus</taxon>
    </lineage>
</organism>
<keyword evidence="3 8" id="KW-0813">Transport</keyword>
<name>A0A2S5GBF4_9BACL</name>
<feature type="transmembrane region" description="Helical" evidence="8">
    <location>
        <begin position="241"/>
        <end position="258"/>
    </location>
</feature>
<accession>A0A2S5GBF4</accession>
<dbReference type="EMBL" id="PREZ01000004">
    <property type="protein sequence ID" value="PPA70288.1"/>
    <property type="molecule type" value="Genomic_DNA"/>
</dbReference>
<comment type="subcellular location">
    <subcellularLocation>
        <location evidence="1 8">Cell membrane</location>
        <topology evidence="1 8">Multi-pass membrane protein</topology>
    </subcellularLocation>
</comment>
<evidence type="ECO:0000256" key="7">
    <source>
        <dbReference type="ARBA" id="ARBA00023136"/>
    </source>
</evidence>
<dbReference type="PANTHER" id="PTHR30413">
    <property type="entry name" value="INNER MEMBRANE TRANSPORT PERMEASE"/>
    <property type="match status" value="1"/>
</dbReference>
<evidence type="ECO:0000256" key="6">
    <source>
        <dbReference type="ARBA" id="ARBA00022989"/>
    </source>
</evidence>
<comment type="caution">
    <text evidence="8">Lacks conserved residue(s) required for the propagation of feature annotation.</text>
</comment>
<dbReference type="GO" id="GO:0140359">
    <property type="term" value="F:ABC-type transporter activity"/>
    <property type="evidence" value="ECO:0007669"/>
    <property type="project" value="InterPro"/>
</dbReference>
<keyword evidence="7 8" id="KW-0472">Membrane</keyword>
<dbReference type="GO" id="GO:0015920">
    <property type="term" value="P:lipopolysaccharide transport"/>
    <property type="evidence" value="ECO:0007669"/>
    <property type="project" value="TreeGrafter"/>
</dbReference>
<comment type="caution">
    <text evidence="10">The sequence shown here is derived from an EMBL/GenBank/DDBJ whole genome shotgun (WGS) entry which is preliminary data.</text>
</comment>
<dbReference type="PANTHER" id="PTHR30413:SF10">
    <property type="entry name" value="CAPSULE POLYSACCHARIDE EXPORT INNER-MEMBRANE PROTEIN CTRC"/>
    <property type="match status" value="1"/>
</dbReference>
<dbReference type="InterPro" id="IPR047817">
    <property type="entry name" value="ABC2_TM_bact-type"/>
</dbReference>
<evidence type="ECO:0000256" key="5">
    <source>
        <dbReference type="ARBA" id="ARBA00022692"/>
    </source>
</evidence>
<sequence>MFMIYKEMWNRRKMIHTLSLQEMKREYAGTVLGAFWGLVNPLMRIAVFWFVFSVGARAGGPVNGAPFIAWLSIGMVAWFLLNDGFKLSQKSFRSKRNIIKNTPFPISILPAVQIAFAFYTHLILLVVMLVITAIGLKSISFYWLQILYYDFAALMLLIGLGAVTAPIVAVSKDFGRFLDTILVFLFWMTPIFWSIENLKGLEQLWFIEYIVKLNPFHYIVQGYRDSVFYQVGFWEQPVYTLYFWGLVFFLLILGNYLYKRMKPIFLDLL</sequence>
<keyword evidence="6 8" id="KW-1133">Transmembrane helix</keyword>
<reference evidence="10 11" key="1">
    <citation type="submission" date="2018-02" db="EMBL/GenBank/DDBJ databases">
        <title>Jeotgalibacillus proteolyticum sp. nov. a protease producing bacterium isolated from ocean sediments of Laizhou Bay.</title>
        <authorList>
            <person name="Li Y."/>
        </authorList>
    </citation>
    <scope>NUCLEOTIDE SEQUENCE [LARGE SCALE GENOMIC DNA]</scope>
    <source>
        <strain evidence="10 11">22-7</strain>
    </source>
</reference>
<feature type="transmembrane region" description="Helical" evidence="8">
    <location>
        <begin position="177"/>
        <end position="195"/>
    </location>
</feature>
<keyword evidence="5 8" id="KW-0812">Transmembrane</keyword>
<dbReference type="Pfam" id="PF01061">
    <property type="entry name" value="ABC2_membrane"/>
    <property type="match status" value="1"/>
</dbReference>
<evidence type="ECO:0000256" key="4">
    <source>
        <dbReference type="ARBA" id="ARBA00022475"/>
    </source>
</evidence>
<gene>
    <name evidence="10" type="ORF">C4B60_11965</name>
</gene>
<dbReference type="GO" id="GO:0005886">
    <property type="term" value="C:plasma membrane"/>
    <property type="evidence" value="ECO:0007669"/>
    <property type="project" value="UniProtKB-SubCell"/>
</dbReference>
<protein>
    <recommendedName>
        <fullName evidence="8">Transport permease protein</fullName>
    </recommendedName>
</protein>
<evidence type="ECO:0000313" key="10">
    <source>
        <dbReference type="EMBL" id="PPA70288.1"/>
    </source>
</evidence>
<proteinExistence type="inferred from homology"/>
<feature type="transmembrane region" description="Helical" evidence="8">
    <location>
        <begin position="68"/>
        <end position="85"/>
    </location>
</feature>
<evidence type="ECO:0000256" key="2">
    <source>
        <dbReference type="ARBA" id="ARBA00007783"/>
    </source>
</evidence>
<evidence type="ECO:0000313" key="11">
    <source>
        <dbReference type="Proteomes" id="UP000239047"/>
    </source>
</evidence>
<dbReference type="PROSITE" id="PS51012">
    <property type="entry name" value="ABC_TM2"/>
    <property type="match status" value="1"/>
</dbReference>
<feature type="domain" description="ABC transmembrane type-2" evidence="9">
    <location>
        <begin position="32"/>
        <end position="261"/>
    </location>
</feature>